<reference evidence="1 2" key="2">
    <citation type="submission" date="2019-07" db="EMBL/GenBank/DDBJ databases">
        <title>Investigation of anaerobic lignin degradation for improved lignocellulosic biofuels.</title>
        <authorList>
            <person name="Deangelis K.PhD."/>
        </authorList>
    </citation>
    <scope>NUCLEOTIDE SEQUENCE [LARGE SCALE GENOMIC DNA]</scope>
    <source>
        <strain evidence="1 2">106R</strain>
    </source>
</reference>
<comment type="caution">
    <text evidence="1">The sequence shown here is derived from an EMBL/GenBank/DDBJ whole genome shotgun (WGS) entry which is preliminary data.</text>
</comment>
<dbReference type="RefSeq" id="WP_221627862.1">
    <property type="nucleotide sequence ID" value="NZ_VFMJ01000002.1"/>
</dbReference>
<reference evidence="1 2" key="1">
    <citation type="submission" date="2019-06" db="EMBL/GenBank/DDBJ databases">
        <authorList>
            <person name="Deangelis K."/>
            <person name="Huntemann M."/>
            <person name="Clum A."/>
            <person name="Pillay M."/>
            <person name="Palaniappan K."/>
            <person name="Varghese N."/>
            <person name="Mikhailova N."/>
            <person name="Stamatis D."/>
            <person name="Reddy T."/>
            <person name="Daum C."/>
            <person name="Shapiro N."/>
            <person name="Ivanova N."/>
            <person name="Kyrpides N."/>
            <person name="Woyke T."/>
        </authorList>
    </citation>
    <scope>NUCLEOTIDE SEQUENCE [LARGE SCALE GENOMIC DNA]</scope>
    <source>
        <strain evidence="1 2">106R</strain>
    </source>
</reference>
<dbReference type="EMBL" id="VFMJ01000002">
    <property type="protein sequence ID" value="TQI77589.1"/>
    <property type="molecule type" value="Genomic_DNA"/>
</dbReference>
<protein>
    <recommendedName>
        <fullName evidence="3">Conjugal transfer protein TraT</fullName>
    </recommendedName>
</protein>
<organism evidence="1 2">
    <name type="scientific">Serratia marcescens</name>
    <dbReference type="NCBI Taxonomy" id="615"/>
    <lineage>
        <taxon>Bacteria</taxon>
        <taxon>Pseudomonadati</taxon>
        <taxon>Pseudomonadota</taxon>
        <taxon>Gammaproteobacteria</taxon>
        <taxon>Enterobacterales</taxon>
        <taxon>Yersiniaceae</taxon>
        <taxon>Serratia</taxon>
    </lineage>
</organism>
<evidence type="ECO:0000313" key="2">
    <source>
        <dbReference type="Proteomes" id="UP000320710"/>
    </source>
</evidence>
<dbReference type="AlphaFoldDB" id="A0AA46K0Z9"/>
<evidence type="ECO:0000313" key="1">
    <source>
        <dbReference type="EMBL" id="TQI77589.1"/>
    </source>
</evidence>
<evidence type="ECO:0008006" key="3">
    <source>
        <dbReference type="Google" id="ProtNLM"/>
    </source>
</evidence>
<name>A0AA46K0Z9_SERMA</name>
<accession>A0AA46K0Z9</accession>
<proteinExistence type="predicted"/>
<sequence length="204" mass="22686">MTNVQLMPAPLSLDISGDPQTPLPQPMEGSRCQCCGLHIRKLWQGARAGFDEPHAVCTLCYLTGHLDSPTAAHARLVWLPGTSLKNVLHLQRQILLAMIAGNRAQQREGKRLWRWMVLHAREVEGAWGTARVGEFAAAMLRLPPAKRAHLQQRLIGCVPVFPPDVFDDLSLLLPEGKTATQALTSWCLPTYRRSDLYAEPDPLD</sequence>
<dbReference type="Proteomes" id="UP000320710">
    <property type="component" value="Unassembled WGS sequence"/>
</dbReference>
<gene>
    <name evidence="1" type="ORF">FHU12_5460</name>
</gene>